<sequence length="336" mass="35517">MNYGVRIKFLLFAAVALAIMLVIYNTMMNRVAGESTTYRADFTSVSGLRPGDDVRAAGVRVGRVESIGLTDDNAARVEFTLGAGQEITGTTTISVRYQNLLGQRYLALQPGDEPGEVLDAAEVIDAAQTDPGFDLTALLNGFEPLFDTLEPQAVNQLATSLVAVLQGEGGTVEALLQQTATLTQDLAAKDEIIGSVLTNLTPVLTDFTAQQAEFTTTVDRLSELMTGLAAERDTLTGSIDGMSELAQAAASLTQQIRPDLDTTIASLRGVADVLVGHQASLDQLFAVAPAGFDSFTRPTNTGTWLNMYICMISIELTPGTVIDLGNPAGPYSAVCS</sequence>
<dbReference type="InterPro" id="IPR003399">
    <property type="entry name" value="Mce/MlaD"/>
</dbReference>
<dbReference type="Pfam" id="PF11887">
    <property type="entry name" value="Mce4_CUP1"/>
    <property type="match status" value="1"/>
</dbReference>
<dbReference type="NCBIfam" id="TIGR00996">
    <property type="entry name" value="Mtu_fam_mce"/>
    <property type="match status" value="1"/>
</dbReference>
<organism evidence="3 4">
    <name type="scientific">Aeromicrobium alkaliterrae</name>
    <dbReference type="NCBI Taxonomy" id="302168"/>
    <lineage>
        <taxon>Bacteria</taxon>
        <taxon>Bacillati</taxon>
        <taxon>Actinomycetota</taxon>
        <taxon>Actinomycetes</taxon>
        <taxon>Propionibacteriales</taxon>
        <taxon>Nocardioidaceae</taxon>
        <taxon>Aeromicrobium</taxon>
    </lineage>
</organism>
<dbReference type="EMBL" id="BAAAME010000002">
    <property type="protein sequence ID" value="GAA1727019.1"/>
    <property type="molecule type" value="Genomic_DNA"/>
</dbReference>
<dbReference type="Proteomes" id="UP001501057">
    <property type="component" value="Unassembled WGS sequence"/>
</dbReference>
<evidence type="ECO:0000313" key="4">
    <source>
        <dbReference type="Proteomes" id="UP001501057"/>
    </source>
</evidence>
<evidence type="ECO:0000259" key="1">
    <source>
        <dbReference type="Pfam" id="PF02470"/>
    </source>
</evidence>
<dbReference type="PANTHER" id="PTHR33371:SF17">
    <property type="entry name" value="MCE-FAMILY PROTEIN MCE1B"/>
    <property type="match status" value="1"/>
</dbReference>
<feature type="domain" description="Mammalian cell entry C-terminal" evidence="2">
    <location>
        <begin position="116"/>
        <end position="286"/>
    </location>
</feature>
<evidence type="ECO:0000259" key="2">
    <source>
        <dbReference type="Pfam" id="PF11887"/>
    </source>
</evidence>
<dbReference type="RefSeq" id="WP_344197310.1">
    <property type="nucleotide sequence ID" value="NZ_BAAAME010000002.1"/>
</dbReference>
<name>A0ABN2JH71_9ACTN</name>
<dbReference type="Pfam" id="PF02470">
    <property type="entry name" value="MlaD"/>
    <property type="match status" value="1"/>
</dbReference>
<proteinExistence type="predicted"/>
<dbReference type="InterPro" id="IPR024516">
    <property type="entry name" value="Mce_C"/>
</dbReference>
<reference evidence="3 4" key="1">
    <citation type="journal article" date="2019" name="Int. J. Syst. Evol. Microbiol.">
        <title>The Global Catalogue of Microorganisms (GCM) 10K type strain sequencing project: providing services to taxonomists for standard genome sequencing and annotation.</title>
        <authorList>
            <consortium name="The Broad Institute Genomics Platform"/>
            <consortium name="The Broad Institute Genome Sequencing Center for Infectious Disease"/>
            <person name="Wu L."/>
            <person name="Ma J."/>
        </authorList>
    </citation>
    <scope>NUCLEOTIDE SEQUENCE [LARGE SCALE GENOMIC DNA]</scope>
    <source>
        <strain evidence="3 4">JCM 13518</strain>
    </source>
</reference>
<evidence type="ECO:0000313" key="3">
    <source>
        <dbReference type="EMBL" id="GAA1727019.1"/>
    </source>
</evidence>
<dbReference type="InterPro" id="IPR005693">
    <property type="entry name" value="Mce"/>
</dbReference>
<gene>
    <name evidence="3" type="ORF">GCM10009710_04600</name>
</gene>
<comment type="caution">
    <text evidence="3">The sequence shown here is derived from an EMBL/GenBank/DDBJ whole genome shotgun (WGS) entry which is preliminary data.</text>
</comment>
<dbReference type="InterPro" id="IPR052336">
    <property type="entry name" value="MlaD_Phospholipid_Transporter"/>
</dbReference>
<feature type="domain" description="Mce/MlaD" evidence="1">
    <location>
        <begin position="35"/>
        <end position="111"/>
    </location>
</feature>
<protein>
    <submittedName>
        <fullName evidence="3">MCE family protein</fullName>
    </submittedName>
</protein>
<keyword evidence="4" id="KW-1185">Reference proteome</keyword>
<dbReference type="PANTHER" id="PTHR33371">
    <property type="entry name" value="INTERMEMBRANE PHOSPHOLIPID TRANSPORT SYSTEM BINDING PROTEIN MLAD-RELATED"/>
    <property type="match status" value="1"/>
</dbReference>
<accession>A0ABN2JH71</accession>